<accession>A0A1Y2IPJ9</accession>
<dbReference type="Proteomes" id="UP000193067">
    <property type="component" value="Unassembled WGS sequence"/>
</dbReference>
<protein>
    <recommendedName>
        <fullName evidence="3">F-box domain-containing protein</fullName>
    </recommendedName>
</protein>
<dbReference type="AlphaFoldDB" id="A0A1Y2IPJ9"/>
<dbReference type="InterPro" id="IPR032675">
    <property type="entry name" value="LRR_dom_sf"/>
</dbReference>
<evidence type="ECO:0008006" key="3">
    <source>
        <dbReference type="Google" id="ProtNLM"/>
    </source>
</evidence>
<organism evidence="1 2">
    <name type="scientific">Trametes coccinea (strain BRFM310)</name>
    <name type="common">Pycnoporus coccineus</name>
    <dbReference type="NCBI Taxonomy" id="1353009"/>
    <lineage>
        <taxon>Eukaryota</taxon>
        <taxon>Fungi</taxon>
        <taxon>Dikarya</taxon>
        <taxon>Basidiomycota</taxon>
        <taxon>Agaricomycotina</taxon>
        <taxon>Agaricomycetes</taxon>
        <taxon>Polyporales</taxon>
        <taxon>Polyporaceae</taxon>
        <taxon>Trametes</taxon>
    </lineage>
</organism>
<proteinExistence type="predicted"/>
<name>A0A1Y2IPJ9_TRAC3</name>
<reference evidence="1 2" key="1">
    <citation type="journal article" date="2015" name="Biotechnol. Biofuels">
        <title>Enhanced degradation of softwood versus hardwood by the white-rot fungus Pycnoporus coccineus.</title>
        <authorList>
            <person name="Couturier M."/>
            <person name="Navarro D."/>
            <person name="Chevret D."/>
            <person name="Henrissat B."/>
            <person name="Piumi F."/>
            <person name="Ruiz-Duenas F.J."/>
            <person name="Martinez A.T."/>
            <person name="Grigoriev I.V."/>
            <person name="Riley R."/>
            <person name="Lipzen A."/>
            <person name="Berrin J.G."/>
            <person name="Master E.R."/>
            <person name="Rosso M.N."/>
        </authorList>
    </citation>
    <scope>NUCLEOTIDE SEQUENCE [LARGE SCALE GENOMIC DNA]</scope>
    <source>
        <strain evidence="1 2">BRFM310</strain>
    </source>
</reference>
<dbReference type="Gene3D" id="3.80.10.10">
    <property type="entry name" value="Ribonuclease Inhibitor"/>
    <property type="match status" value="1"/>
</dbReference>
<evidence type="ECO:0000313" key="1">
    <source>
        <dbReference type="EMBL" id="OSD03038.1"/>
    </source>
</evidence>
<dbReference type="SUPFAM" id="SSF52047">
    <property type="entry name" value="RNI-like"/>
    <property type="match status" value="1"/>
</dbReference>
<dbReference type="OrthoDB" id="3064137at2759"/>
<keyword evidence="2" id="KW-1185">Reference proteome</keyword>
<gene>
    <name evidence="1" type="ORF">PYCCODRAFT_286874</name>
</gene>
<evidence type="ECO:0000313" key="2">
    <source>
        <dbReference type="Proteomes" id="UP000193067"/>
    </source>
</evidence>
<sequence>MFSVTDASLHLPGRFQRYIDRVRSIEMDSGMIPPVLLISRDTPVFPNLQRLHWVVMSKATIQPFVGFIVPALMELRVDITIETSISEDKIPTAVLLDAITTASQSCPSLESLEVVWIDGPFSPAATQVIEALSLMHSLRSLSVSMDIIASASALRALSQSPSLRTLDVSYSGESSRDDLDLDGVDDGFNLLEQLSLAAPHSLVLTIIQCMPPCAVWNCTISLRGSSSPHIQQAIVDAVASKFGASIDTLSLHFPDDDYVVEPFNFFPFSIGTFSTLRMLALVDVRIGWLDSTYVTNELCRDLARAWPRLRVLHLRPLAIVTQHAPPMVTCAACGTSRSIVPRSRTSSSR</sequence>
<dbReference type="EMBL" id="KZ084102">
    <property type="protein sequence ID" value="OSD03038.1"/>
    <property type="molecule type" value="Genomic_DNA"/>
</dbReference>